<comment type="caution">
    <text evidence="1">The sequence shown here is derived from an EMBL/GenBank/DDBJ whole genome shotgun (WGS) entry which is preliminary data.</text>
</comment>
<proteinExistence type="predicted"/>
<gene>
    <name evidence="1" type="ORF">CPELLU_LOCUS5838</name>
</gene>
<reference evidence="1" key="1">
    <citation type="submission" date="2021-06" db="EMBL/GenBank/DDBJ databases">
        <authorList>
            <person name="Kallberg Y."/>
            <person name="Tangrot J."/>
            <person name="Rosling A."/>
        </authorList>
    </citation>
    <scope>NUCLEOTIDE SEQUENCE</scope>
    <source>
        <strain evidence="1">FL966</strain>
    </source>
</reference>
<protein>
    <submittedName>
        <fullName evidence="1">19400_t:CDS:1</fullName>
    </submittedName>
</protein>
<evidence type="ECO:0000313" key="2">
    <source>
        <dbReference type="Proteomes" id="UP000789759"/>
    </source>
</evidence>
<dbReference type="AlphaFoldDB" id="A0A9N9BSY5"/>
<dbReference type="EMBL" id="CAJVQA010003469">
    <property type="protein sequence ID" value="CAG8575317.1"/>
    <property type="molecule type" value="Genomic_DNA"/>
</dbReference>
<dbReference type="Proteomes" id="UP000789759">
    <property type="component" value="Unassembled WGS sequence"/>
</dbReference>
<name>A0A9N9BSY5_9GLOM</name>
<evidence type="ECO:0000313" key="1">
    <source>
        <dbReference type="EMBL" id="CAG8575317.1"/>
    </source>
</evidence>
<keyword evidence="2" id="KW-1185">Reference proteome</keyword>
<sequence>MLTELATTNNSSDEQIQMIAQEDLLPDTEVLLRDELVIYSYRTSYSSTSCIPKAVSLLDKNKKQMALS</sequence>
<organism evidence="1 2">
    <name type="scientific">Cetraspora pellucida</name>
    <dbReference type="NCBI Taxonomy" id="1433469"/>
    <lineage>
        <taxon>Eukaryota</taxon>
        <taxon>Fungi</taxon>
        <taxon>Fungi incertae sedis</taxon>
        <taxon>Mucoromycota</taxon>
        <taxon>Glomeromycotina</taxon>
        <taxon>Glomeromycetes</taxon>
        <taxon>Diversisporales</taxon>
        <taxon>Gigasporaceae</taxon>
        <taxon>Cetraspora</taxon>
    </lineage>
</organism>
<accession>A0A9N9BSY5</accession>